<dbReference type="EMBL" id="VBAN01000460">
    <property type="protein sequence ID" value="TMI77991.1"/>
    <property type="molecule type" value="Genomic_DNA"/>
</dbReference>
<dbReference type="InterPro" id="IPR055170">
    <property type="entry name" value="GFO_IDH_MocA-like_dom"/>
</dbReference>
<dbReference type="Gene3D" id="3.40.50.720">
    <property type="entry name" value="NAD(P)-binding Rossmann-like Domain"/>
    <property type="match status" value="1"/>
</dbReference>
<dbReference type="PANTHER" id="PTHR43377">
    <property type="entry name" value="BILIVERDIN REDUCTASE A"/>
    <property type="match status" value="1"/>
</dbReference>
<dbReference type="Pfam" id="PF22725">
    <property type="entry name" value="GFO_IDH_MocA_C3"/>
    <property type="match status" value="1"/>
</dbReference>
<feature type="domain" description="Gfo/Idh/MocA-like oxidoreductase N-terminal" evidence="1">
    <location>
        <begin position="3"/>
        <end position="120"/>
    </location>
</feature>
<dbReference type="InterPro" id="IPR000683">
    <property type="entry name" value="Gfo/Idh/MocA-like_OxRdtase_N"/>
</dbReference>
<accession>A0A537J344</accession>
<dbReference type="InterPro" id="IPR036291">
    <property type="entry name" value="NAD(P)-bd_dom_sf"/>
</dbReference>
<dbReference type="AlphaFoldDB" id="A0A537J344"/>
<reference evidence="3 4" key="1">
    <citation type="journal article" date="2019" name="Nat. Microbiol.">
        <title>Mediterranean grassland soil C-N compound turnover is dependent on rainfall and depth, and is mediated by genomically divergent microorganisms.</title>
        <authorList>
            <person name="Diamond S."/>
            <person name="Andeer P.F."/>
            <person name="Li Z."/>
            <person name="Crits-Christoph A."/>
            <person name="Burstein D."/>
            <person name="Anantharaman K."/>
            <person name="Lane K.R."/>
            <person name="Thomas B.C."/>
            <person name="Pan C."/>
            <person name="Northen T.R."/>
            <person name="Banfield J.F."/>
        </authorList>
    </citation>
    <scope>NUCLEOTIDE SEQUENCE [LARGE SCALE GENOMIC DNA]</scope>
    <source>
        <strain evidence="3">NP_6</strain>
    </source>
</reference>
<evidence type="ECO:0000313" key="4">
    <source>
        <dbReference type="Proteomes" id="UP000318093"/>
    </source>
</evidence>
<proteinExistence type="predicted"/>
<dbReference type="GO" id="GO:0000166">
    <property type="term" value="F:nucleotide binding"/>
    <property type="evidence" value="ECO:0007669"/>
    <property type="project" value="InterPro"/>
</dbReference>
<organism evidence="3 4">
    <name type="scientific">Candidatus Segetimicrobium genomatis</name>
    <dbReference type="NCBI Taxonomy" id="2569760"/>
    <lineage>
        <taxon>Bacteria</taxon>
        <taxon>Bacillati</taxon>
        <taxon>Candidatus Sysuimicrobiota</taxon>
        <taxon>Candidatus Sysuimicrobiia</taxon>
        <taxon>Candidatus Sysuimicrobiales</taxon>
        <taxon>Candidatus Segetimicrobiaceae</taxon>
        <taxon>Candidatus Segetimicrobium</taxon>
    </lineage>
</organism>
<evidence type="ECO:0000313" key="3">
    <source>
        <dbReference type="EMBL" id="TMI77991.1"/>
    </source>
</evidence>
<dbReference type="Proteomes" id="UP000318093">
    <property type="component" value="Unassembled WGS sequence"/>
</dbReference>
<dbReference type="SUPFAM" id="SSF51735">
    <property type="entry name" value="NAD(P)-binding Rossmann-fold domains"/>
    <property type="match status" value="1"/>
</dbReference>
<evidence type="ECO:0000259" key="1">
    <source>
        <dbReference type="Pfam" id="PF01408"/>
    </source>
</evidence>
<protein>
    <submittedName>
        <fullName evidence="3">Gfo/Idh/MocA family oxidoreductase</fullName>
    </submittedName>
</protein>
<comment type="caution">
    <text evidence="3">The sequence shown here is derived from an EMBL/GenBank/DDBJ whole genome shotgun (WGS) entry which is preliminary data.</text>
</comment>
<dbReference type="InterPro" id="IPR051450">
    <property type="entry name" value="Gfo/Idh/MocA_Oxidoreductases"/>
</dbReference>
<dbReference type="Pfam" id="PF01408">
    <property type="entry name" value="GFO_IDH_MocA"/>
    <property type="match status" value="1"/>
</dbReference>
<dbReference type="Gene3D" id="3.30.360.10">
    <property type="entry name" value="Dihydrodipicolinate Reductase, domain 2"/>
    <property type="match status" value="1"/>
</dbReference>
<sequence length="337" mass="36074">MVEVAILGAGFMGNTHAAGWKALGPRARVRWISSRSGQKAARVAERVGAQPTTDLLAPLEDPSIVAVDVCLPTSLHREACERAFAAGKHVLLEKPLALTREDADAILAASERAGRILAVGLVLRFSAEYVEIERRVRARDLGRPMMVSTYRLSPAPDWNDWMRDPAQSGGPAVDLLIHDFDQMNWLLGRPKQVYARAGAAEGRGPGHVLTLLEYDGAEAVAEGSLIMPRSYPFSAGIRVLCQGGVLEHGFRAGPAGDGGNIGGSVTRSLRLSPAAGGSELLPVQEYDPWAAEIAYFAACVEEGRRPLRGTGEQARDALLVSLAVNRSLASGRPERVM</sequence>
<evidence type="ECO:0000259" key="2">
    <source>
        <dbReference type="Pfam" id="PF22725"/>
    </source>
</evidence>
<dbReference type="PANTHER" id="PTHR43377:SF1">
    <property type="entry name" value="BILIVERDIN REDUCTASE A"/>
    <property type="match status" value="1"/>
</dbReference>
<gene>
    <name evidence="3" type="ORF">E6H03_12890</name>
</gene>
<name>A0A537J344_9BACT</name>
<dbReference type="SUPFAM" id="SSF55347">
    <property type="entry name" value="Glyceraldehyde-3-phosphate dehydrogenase-like, C-terminal domain"/>
    <property type="match status" value="1"/>
</dbReference>
<feature type="domain" description="GFO/IDH/MocA-like oxidoreductase" evidence="2">
    <location>
        <begin position="130"/>
        <end position="246"/>
    </location>
</feature>